<dbReference type="GeneID" id="24565196"/>
<proteinExistence type="inferred from homology"/>
<dbReference type="STRING" id="5866.A0A061DDX2"/>
<comment type="similarity">
    <text evidence="1">Belongs to the universal ribosomal protein uL3 family.</text>
</comment>
<dbReference type="PANTHER" id="PTHR11229:SF8">
    <property type="entry name" value="LARGE RIBOSOMAL SUBUNIT PROTEIN UL3M"/>
    <property type="match status" value="1"/>
</dbReference>
<name>A0A061DDX2_BABBI</name>
<gene>
    <name evidence="5" type="ORF">BBBOND_0305580</name>
</gene>
<evidence type="ECO:0000313" key="5">
    <source>
        <dbReference type="EMBL" id="CDR96655.1"/>
    </source>
</evidence>
<reference evidence="6" key="1">
    <citation type="journal article" date="2014" name="Nucleic Acids Res.">
        <title>The evolutionary dynamics of variant antigen genes in Babesia reveal a history of genomic innovation underlying host-parasite interaction.</title>
        <authorList>
            <person name="Jackson A.P."/>
            <person name="Otto T.D."/>
            <person name="Darby A."/>
            <person name="Ramaprasad A."/>
            <person name="Xia D."/>
            <person name="Echaide I.E."/>
            <person name="Farber M."/>
            <person name="Gahlot S."/>
            <person name="Gamble J."/>
            <person name="Gupta D."/>
            <person name="Gupta Y."/>
            <person name="Jackson L."/>
            <person name="Malandrin L."/>
            <person name="Malas T.B."/>
            <person name="Moussa E."/>
            <person name="Nair M."/>
            <person name="Reid A.J."/>
            <person name="Sanders M."/>
            <person name="Sharma J."/>
            <person name="Tracey A."/>
            <person name="Quail M.A."/>
            <person name="Weir W."/>
            <person name="Wastling J.M."/>
            <person name="Hall N."/>
            <person name="Willadsen P."/>
            <person name="Lingelbach K."/>
            <person name="Shiels B."/>
            <person name="Tait A."/>
            <person name="Berriman M."/>
            <person name="Allred D.R."/>
            <person name="Pain A."/>
        </authorList>
    </citation>
    <scope>NUCLEOTIDE SEQUENCE [LARGE SCALE GENOMIC DNA]</scope>
    <source>
        <strain evidence="6">Bond</strain>
    </source>
</reference>
<dbReference type="GO" id="GO:0005762">
    <property type="term" value="C:mitochondrial large ribosomal subunit"/>
    <property type="evidence" value="ECO:0007669"/>
    <property type="project" value="TreeGrafter"/>
</dbReference>
<evidence type="ECO:0000313" key="6">
    <source>
        <dbReference type="Proteomes" id="UP000033188"/>
    </source>
</evidence>
<dbReference type="RefSeq" id="XP_012768841.1">
    <property type="nucleotide sequence ID" value="XM_012913387.1"/>
</dbReference>
<dbReference type="GO" id="GO:0003735">
    <property type="term" value="F:structural constituent of ribosome"/>
    <property type="evidence" value="ECO:0007669"/>
    <property type="project" value="InterPro"/>
</dbReference>
<dbReference type="InterPro" id="IPR019927">
    <property type="entry name" value="Ribosomal_uL3_bac/org-type"/>
</dbReference>
<dbReference type="KEGG" id="bbig:BBBOND_0305580"/>
<dbReference type="Pfam" id="PF00297">
    <property type="entry name" value="Ribosomal_L3"/>
    <property type="match status" value="1"/>
</dbReference>
<keyword evidence="6" id="KW-1185">Reference proteome</keyword>
<dbReference type="SUPFAM" id="SSF50447">
    <property type="entry name" value="Translation proteins"/>
    <property type="match status" value="1"/>
</dbReference>
<dbReference type="InterPro" id="IPR000597">
    <property type="entry name" value="Ribosomal_uL3"/>
</dbReference>
<dbReference type="GO" id="GO:0006412">
    <property type="term" value="P:translation"/>
    <property type="evidence" value="ECO:0007669"/>
    <property type="project" value="InterPro"/>
</dbReference>
<dbReference type="VEuPathDB" id="PiroplasmaDB:BBBOND_0305580"/>
<evidence type="ECO:0000256" key="3">
    <source>
        <dbReference type="ARBA" id="ARBA00023274"/>
    </source>
</evidence>
<dbReference type="AlphaFoldDB" id="A0A061DDX2"/>
<evidence type="ECO:0000256" key="1">
    <source>
        <dbReference type="ARBA" id="ARBA00006540"/>
    </source>
</evidence>
<dbReference type="EMBL" id="LK391709">
    <property type="protein sequence ID" value="CDR96655.1"/>
    <property type="molecule type" value="Genomic_DNA"/>
</dbReference>
<dbReference type="OMA" id="IGIYPMW"/>
<accession>A0A061DDX2</accession>
<dbReference type="InterPro" id="IPR009000">
    <property type="entry name" value="Transl_B-barrel_sf"/>
</dbReference>
<dbReference type="Gene3D" id="2.40.30.10">
    <property type="entry name" value="Translation factors"/>
    <property type="match status" value="2"/>
</dbReference>
<sequence>MGSRFLPAGAFAQVFRRCFAAEAVATAPKLRTFCKPYASRWVKRLDRMQQKKRFALTKDAALQIPESESYTETQVESLGIRPSFPIWSSRRCGVLAYKLGCMSLWDDWGERHMVTVCHVDRCVVLEKRTISDHGYEAVQLGLGYRNPNRQSKQNIGRFIKAGVGSKDKIAEFKCSSDCLLPVGHYMSVRHFTPGQWVFVSGWSRAKGFKGAMRRWHFGGQNASHGTECKAHSAPGSIAQGKSAHIVWRGTKMGGHHGPDPRVTNCRVFRIESHRNLIFLKGAVPGDVGSVLKIRDALGISARKNRGLHIHYPTFVPKPGHSYPVTLQEVPKERDPFLFTEDPMYDHHQQQ</sequence>
<dbReference type="PANTHER" id="PTHR11229">
    <property type="entry name" value="50S RIBOSOMAL PROTEIN L3"/>
    <property type="match status" value="1"/>
</dbReference>
<dbReference type="Proteomes" id="UP000033188">
    <property type="component" value="Chromosome 3"/>
</dbReference>
<keyword evidence="3" id="KW-0687">Ribonucleoprotein</keyword>
<keyword evidence="2 5" id="KW-0689">Ribosomal protein</keyword>
<organism evidence="5 6">
    <name type="scientific">Babesia bigemina</name>
    <dbReference type="NCBI Taxonomy" id="5866"/>
    <lineage>
        <taxon>Eukaryota</taxon>
        <taxon>Sar</taxon>
        <taxon>Alveolata</taxon>
        <taxon>Apicomplexa</taxon>
        <taxon>Aconoidasida</taxon>
        <taxon>Piroplasmida</taxon>
        <taxon>Babesiidae</taxon>
        <taxon>Babesia</taxon>
    </lineage>
</organism>
<evidence type="ECO:0000256" key="2">
    <source>
        <dbReference type="ARBA" id="ARBA00022980"/>
    </source>
</evidence>
<evidence type="ECO:0000256" key="4">
    <source>
        <dbReference type="ARBA" id="ARBA00035209"/>
    </source>
</evidence>
<dbReference type="NCBIfam" id="TIGR03625">
    <property type="entry name" value="L3_bact"/>
    <property type="match status" value="1"/>
</dbReference>
<protein>
    <recommendedName>
        <fullName evidence="4">Large ribosomal subunit protein uL3m</fullName>
    </recommendedName>
</protein>
<dbReference type="OrthoDB" id="274683at2759"/>